<evidence type="ECO:0000256" key="3">
    <source>
        <dbReference type="ARBA" id="ARBA00022552"/>
    </source>
</evidence>
<feature type="region of interest" description="Disordered" evidence="8">
    <location>
        <begin position="529"/>
        <end position="570"/>
    </location>
</feature>
<dbReference type="PANTHER" id="PTHR17039:SF0">
    <property type="entry name" value="U3 SMALL NUCLEOLAR RIBONUCLEOPROTEIN PROTEIN MPP10"/>
    <property type="match status" value="1"/>
</dbReference>
<feature type="compositionally biased region" description="Basic residues" evidence="8">
    <location>
        <begin position="540"/>
        <end position="551"/>
    </location>
</feature>
<dbReference type="Proteomes" id="UP000054886">
    <property type="component" value="Unassembled WGS sequence"/>
</dbReference>
<evidence type="ECO:0000256" key="4">
    <source>
        <dbReference type="ARBA" id="ARBA00023242"/>
    </source>
</evidence>
<dbReference type="VEuPathDB" id="FungiDB:GWK60_D06039"/>
<dbReference type="GO" id="GO:0000472">
    <property type="term" value="P:endonucleolytic cleavage to generate mature 5'-end of SSU-rRNA from (SSU-rRNA, 5.8S rRNA, LSU-rRNA)"/>
    <property type="evidence" value="ECO:0007669"/>
    <property type="project" value="EnsemblFungi"/>
</dbReference>
<proteinExistence type="inferred from homology"/>
<evidence type="ECO:0000256" key="6">
    <source>
        <dbReference type="ARBA" id="ARBA00029455"/>
    </source>
</evidence>
<dbReference type="EMBL" id="LLZZ01000136">
    <property type="protein sequence ID" value="KTB00706.1"/>
    <property type="molecule type" value="Genomic_DNA"/>
</dbReference>
<feature type="compositionally biased region" description="Basic and acidic residues" evidence="8">
    <location>
        <begin position="595"/>
        <end position="609"/>
    </location>
</feature>
<feature type="compositionally biased region" description="Basic and acidic residues" evidence="8">
    <location>
        <begin position="240"/>
        <end position="258"/>
    </location>
</feature>
<dbReference type="InterPro" id="IPR012173">
    <property type="entry name" value="Mpp10"/>
</dbReference>
<dbReference type="VEuPathDB" id="FungiDB:CAGL0D05874g"/>
<feature type="region of interest" description="Disordered" evidence="8">
    <location>
        <begin position="584"/>
        <end position="609"/>
    </location>
</feature>
<dbReference type="AlphaFoldDB" id="A0A0W0CHV3"/>
<dbReference type="VEuPathDB" id="FungiDB:B1J91_D05874g"/>
<dbReference type="PIRSF" id="PIRSF017300">
    <property type="entry name" value="snoRNP_Mpp10"/>
    <property type="match status" value="1"/>
</dbReference>
<dbReference type="GO" id="GO:0042802">
    <property type="term" value="F:identical protein binding"/>
    <property type="evidence" value="ECO:0007669"/>
    <property type="project" value="EnsemblFungi"/>
</dbReference>
<keyword evidence="5 7" id="KW-0687">Ribonucleoprotein</keyword>
<evidence type="ECO:0000256" key="2">
    <source>
        <dbReference type="ARBA" id="ARBA00022517"/>
    </source>
</evidence>
<comment type="similarity">
    <text evidence="6 7">Belongs to the MPP10 family.</text>
</comment>
<evidence type="ECO:0000256" key="5">
    <source>
        <dbReference type="ARBA" id="ARBA00023274"/>
    </source>
</evidence>
<keyword evidence="4 7" id="KW-0539">Nucleus</keyword>
<feature type="compositionally biased region" description="Acidic residues" evidence="8">
    <location>
        <begin position="95"/>
        <end position="164"/>
    </location>
</feature>
<dbReference type="VEuPathDB" id="FungiDB:GVI51_D05841"/>
<feature type="compositionally biased region" description="Basic and acidic residues" evidence="8">
    <location>
        <begin position="165"/>
        <end position="174"/>
    </location>
</feature>
<feature type="compositionally biased region" description="Acidic residues" evidence="8">
    <location>
        <begin position="259"/>
        <end position="280"/>
    </location>
</feature>
<evidence type="ECO:0000313" key="10">
    <source>
        <dbReference type="Proteomes" id="UP000054886"/>
    </source>
</evidence>
<name>A0A0W0CHV3_CANGB</name>
<dbReference type="GO" id="GO:0000447">
    <property type="term" value="P:endonucleolytic cleavage in ITS1 to separate SSU-rRNA from 5.8S rRNA and LSU-rRNA from tricistronic rRNA transcript (SSU-rRNA, 5.8S rRNA, LSU-rRNA)"/>
    <property type="evidence" value="ECO:0007669"/>
    <property type="project" value="EnsemblFungi"/>
</dbReference>
<feature type="region of interest" description="Disordered" evidence="8">
    <location>
        <begin position="88"/>
        <end position="310"/>
    </location>
</feature>
<feature type="compositionally biased region" description="Acidic residues" evidence="8">
    <location>
        <begin position="293"/>
        <end position="307"/>
    </location>
</feature>
<keyword evidence="2 7" id="KW-0690">Ribosome biogenesis</keyword>
<protein>
    <recommendedName>
        <fullName evidence="7">U3 small nucleolar ribonucleoprotein protein MPP10</fullName>
    </recommendedName>
</protein>
<feature type="compositionally biased region" description="Acidic residues" evidence="8">
    <location>
        <begin position="213"/>
        <end position="236"/>
    </location>
</feature>
<feature type="compositionally biased region" description="Low complexity" evidence="8">
    <location>
        <begin position="552"/>
        <end position="561"/>
    </location>
</feature>
<evidence type="ECO:0000256" key="7">
    <source>
        <dbReference type="PIRNR" id="PIRNR017300"/>
    </source>
</evidence>
<dbReference type="GO" id="GO:0000480">
    <property type="term" value="P:endonucleolytic cleavage in 5'-ETS of tricistronic rRNA transcript (SSU-rRNA, 5.8S rRNA, LSU-rRNA)"/>
    <property type="evidence" value="ECO:0007669"/>
    <property type="project" value="EnsemblFungi"/>
</dbReference>
<comment type="subcellular location">
    <subcellularLocation>
        <location evidence="1 7">Nucleus</location>
        <location evidence="1 7">Nucleolus</location>
    </subcellularLocation>
</comment>
<feature type="compositionally biased region" description="Basic and acidic residues" evidence="8">
    <location>
        <begin position="196"/>
        <end position="212"/>
    </location>
</feature>
<reference evidence="9 10" key="1">
    <citation type="submission" date="2015-10" db="EMBL/GenBank/DDBJ databases">
        <title>Draft genomes sequences of Candida glabrata isolates 1A, 1B, 2A, 2B, 3A and 3B.</title>
        <authorList>
            <person name="Haavelsrud O.E."/>
            <person name="Gaustad P."/>
        </authorList>
    </citation>
    <scope>NUCLEOTIDE SEQUENCE [LARGE SCALE GENOMIC DNA]</scope>
    <source>
        <strain evidence="9">910700640</strain>
    </source>
</reference>
<dbReference type="Pfam" id="PF04006">
    <property type="entry name" value="Mpp10"/>
    <property type="match status" value="1"/>
</dbReference>
<feature type="compositionally biased region" description="Basic and acidic residues" evidence="8">
    <location>
        <begin position="529"/>
        <end position="539"/>
    </location>
</feature>
<sequence>MSFLESLSDPVKVVEVSSEAPLEFVKDHVDNVIKLSKQSGLRNKFDLEEVTISGLDANQVWWQAKIVQDNIEGELLDRIQELREVLGAGEASDVSGEESEEQVSEDEEDDEDGSETEPLEQDQAVEQELSEEEDVESDNGEIEGTDLSDKEEQEAEVSEGDEVIAESRHDKSDEEVIPESKQTESEVNDQFFNIDEFNKQTDDSKDPLAPKVEDDDEDDIDYFGDIPSEDDEEAIYYDDFFDKPDAKSSRKLNRNDKEAENDESEDEFMDEPDLEDDDYYNEAMDSAKLDLFADAEDESEEDGENDEEKLSTFEKRQLELKKQIEQLEKEAIAEKKWALKGEVKAQDRPDDTLLTEELEFDRTAKPVPIITQEVTESLEEMIRRRIKEYNFDDLQRRTVADLNLGMRREKFELSDAKSSKSLAEIYEEDYKGVSEETAASEELQKEHDEISDMLTNLFYKLDALSSAHFVPRPAKQSLEVKVESAAIAMEDAQPLTMTTASTLAPQEVYKVGKAEKDTEIRLKDGTVMSKEELSREDKTRLRRAAKRKRSKALQNKSQQPQKKSKKSDVIDTLSKAKNVTVIDNKGQKSDVGGKALKDKKSQQADFIKL</sequence>
<comment type="function">
    <text evidence="7">Involved in nucleolar processing of pre-18S ribosomal RNA.</text>
</comment>
<organism evidence="9 10">
    <name type="scientific">Candida glabrata</name>
    <name type="common">Yeast</name>
    <name type="synonym">Torulopsis glabrata</name>
    <dbReference type="NCBI Taxonomy" id="5478"/>
    <lineage>
        <taxon>Eukaryota</taxon>
        <taxon>Fungi</taxon>
        <taxon>Dikarya</taxon>
        <taxon>Ascomycota</taxon>
        <taxon>Saccharomycotina</taxon>
        <taxon>Saccharomycetes</taxon>
        <taxon>Saccharomycetales</taxon>
        <taxon>Saccharomycetaceae</taxon>
        <taxon>Nakaseomyces</taxon>
    </lineage>
</organism>
<gene>
    <name evidence="9" type="ORF">AO440_000853</name>
</gene>
<evidence type="ECO:0000256" key="8">
    <source>
        <dbReference type="SAM" id="MobiDB-lite"/>
    </source>
</evidence>
<dbReference type="PANTHER" id="PTHR17039">
    <property type="entry name" value="U3 SMALL NUCLEOLAR RIBONUCLEOPROTEIN PROTEIN MPP10"/>
    <property type="match status" value="1"/>
</dbReference>
<evidence type="ECO:0000256" key="1">
    <source>
        <dbReference type="ARBA" id="ARBA00004604"/>
    </source>
</evidence>
<accession>A0A0W0CHV3</accession>
<comment type="caution">
    <text evidence="9">The sequence shown here is derived from an EMBL/GenBank/DDBJ whole genome shotgun (WGS) entry which is preliminary data.</text>
</comment>
<keyword evidence="3 7" id="KW-0698">rRNA processing</keyword>
<evidence type="ECO:0000313" key="9">
    <source>
        <dbReference type="EMBL" id="KTB00706.1"/>
    </source>
</evidence>
<dbReference type="GO" id="GO:0032040">
    <property type="term" value="C:small-subunit processome"/>
    <property type="evidence" value="ECO:0007669"/>
    <property type="project" value="EnsemblFungi"/>
</dbReference>
<dbReference type="GO" id="GO:0034457">
    <property type="term" value="C:Mpp10 complex"/>
    <property type="evidence" value="ECO:0007669"/>
    <property type="project" value="UniProtKB-UniRule"/>
</dbReference>
<dbReference type="GO" id="GO:0005732">
    <property type="term" value="C:sno(s)RNA-containing ribonucleoprotein complex"/>
    <property type="evidence" value="ECO:0007669"/>
    <property type="project" value="UniProtKB-UniRule"/>
</dbReference>